<protein>
    <recommendedName>
        <fullName evidence="3">HNH endonuclease</fullName>
    </recommendedName>
</protein>
<keyword evidence="2" id="KW-1185">Reference proteome</keyword>
<sequence>MNTASRRPVPYITAWSAEQPIRAAIIANPRKPGIAYLHETPHDRDTFGVLWGTYGIGRGKGRPLLGTVHPQRQRRAMGSLLCQVCAGPADRIEQGVLWLLDGDVPEREGEITPHPPVCLHCALLAVRFCPELRRGYTAVRVKTPTIDGVLGMTYRPAFPQPVAHVTELVQYTNPASRWVLASQLVATLRGCTTVSLDDLAADHGRRRAALTR</sequence>
<evidence type="ECO:0008006" key="3">
    <source>
        <dbReference type="Google" id="ProtNLM"/>
    </source>
</evidence>
<dbReference type="RefSeq" id="WP_344436187.1">
    <property type="nucleotide sequence ID" value="NZ_BAAASL010000011.1"/>
</dbReference>
<organism evidence="1 2">
    <name type="scientific">Streptomyces luteosporeus</name>
    <dbReference type="NCBI Taxonomy" id="173856"/>
    <lineage>
        <taxon>Bacteria</taxon>
        <taxon>Bacillati</taxon>
        <taxon>Actinomycetota</taxon>
        <taxon>Actinomycetes</taxon>
        <taxon>Kitasatosporales</taxon>
        <taxon>Streptomycetaceae</taxon>
        <taxon>Streptomyces</taxon>
    </lineage>
</organism>
<evidence type="ECO:0000313" key="1">
    <source>
        <dbReference type="EMBL" id="GAA2718531.1"/>
    </source>
</evidence>
<evidence type="ECO:0000313" key="2">
    <source>
        <dbReference type="Proteomes" id="UP001500886"/>
    </source>
</evidence>
<dbReference type="Proteomes" id="UP001500886">
    <property type="component" value="Unassembled WGS sequence"/>
</dbReference>
<reference evidence="1 2" key="1">
    <citation type="journal article" date="2019" name="Int. J. Syst. Evol. Microbiol.">
        <title>The Global Catalogue of Microorganisms (GCM) 10K type strain sequencing project: providing services to taxonomists for standard genome sequencing and annotation.</title>
        <authorList>
            <consortium name="The Broad Institute Genomics Platform"/>
            <consortium name="The Broad Institute Genome Sequencing Center for Infectious Disease"/>
            <person name="Wu L."/>
            <person name="Ma J."/>
        </authorList>
    </citation>
    <scope>NUCLEOTIDE SEQUENCE [LARGE SCALE GENOMIC DNA]</scope>
    <source>
        <strain evidence="1 2">JCM 4542</strain>
    </source>
</reference>
<gene>
    <name evidence="1" type="ORF">GCM10010315_34190</name>
</gene>
<comment type="caution">
    <text evidence="1">The sequence shown here is derived from an EMBL/GenBank/DDBJ whole genome shotgun (WGS) entry which is preliminary data.</text>
</comment>
<dbReference type="EMBL" id="BAAASL010000011">
    <property type="protein sequence ID" value="GAA2718531.1"/>
    <property type="molecule type" value="Genomic_DNA"/>
</dbReference>
<name>A0ABN3TTW1_9ACTN</name>
<accession>A0ABN3TTW1</accession>
<proteinExistence type="predicted"/>